<keyword evidence="1 3" id="KW-0238">DNA-binding</keyword>
<dbReference type="Proteomes" id="UP000237608">
    <property type="component" value="Unassembled WGS sequence"/>
</dbReference>
<proteinExistence type="predicted"/>
<evidence type="ECO:0000313" key="4">
    <source>
        <dbReference type="Proteomes" id="UP000237608"/>
    </source>
</evidence>
<dbReference type="Gene3D" id="4.10.520.10">
    <property type="entry name" value="IHF-like DNA-binding proteins"/>
    <property type="match status" value="1"/>
</dbReference>
<accession>A0A2S7WFN4</accession>
<dbReference type="Pfam" id="PF18291">
    <property type="entry name" value="HU-HIG"/>
    <property type="match status" value="1"/>
</dbReference>
<comment type="caution">
    <text evidence="3">The sequence shown here is derived from an EMBL/GenBank/DDBJ whole genome shotgun (WGS) entry which is preliminary data.</text>
</comment>
<evidence type="ECO:0000259" key="2">
    <source>
        <dbReference type="Pfam" id="PF18291"/>
    </source>
</evidence>
<keyword evidence="4" id="KW-1185">Reference proteome</keyword>
<dbReference type="SUPFAM" id="SSF47729">
    <property type="entry name" value="IHF-like DNA-binding proteins"/>
    <property type="match status" value="1"/>
</dbReference>
<dbReference type="GO" id="GO:0003677">
    <property type="term" value="F:DNA binding"/>
    <property type="evidence" value="ECO:0007669"/>
    <property type="project" value="UniProtKB-KW"/>
</dbReference>
<organism evidence="3 4">
    <name type="scientific">Polaribacter gangjinensis</name>
    <dbReference type="NCBI Taxonomy" id="574710"/>
    <lineage>
        <taxon>Bacteria</taxon>
        <taxon>Pseudomonadati</taxon>
        <taxon>Bacteroidota</taxon>
        <taxon>Flavobacteriia</taxon>
        <taxon>Flavobacteriales</taxon>
        <taxon>Flavobacteriaceae</taxon>
    </lineage>
</organism>
<feature type="domain" description="HU" evidence="2">
    <location>
        <begin position="1"/>
        <end position="120"/>
    </location>
</feature>
<evidence type="ECO:0000256" key="1">
    <source>
        <dbReference type="ARBA" id="ARBA00023125"/>
    </source>
</evidence>
<dbReference type="AlphaFoldDB" id="A0A2S7WFN4"/>
<dbReference type="InterPro" id="IPR041607">
    <property type="entry name" value="HU-HIG"/>
</dbReference>
<name>A0A2S7WFN4_9FLAO</name>
<dbReference type="OrthoDB" id="9809801at2"/>
<gene>
    <name evidence="3" type="ORF">BTO13_02660</name>
</gene>
<reference evidence="3 4" key="1">
    <citation type="submission" date="2016-12" db="EMBL/GenBank/DDBJ databases">
        <title>Trade-off between light-utilization and light-protection in marine flavobacteria.</title>
        <authorList>
            <person name="Kumagai Y."/>
            <person name="Yoshizawa S."/>
            <person name="Kogure K."/>
            <person name="Iwasaki W."/>
        </authorList>
    </citation>
    <scope>NUCLEOTIDE SEQUENCE [LARGE SCALE GENOMIC DNA]</scope>
    <source>
        <strain evidence="3 4">KCTC 22729</strain>
    </source>
</reference>
<evidence type="ECO:0000313" key="3">
    <source>
        <dbReference type="EMBL" id="PQJ76101.1"/>
    </source>
</evidence>
<protein>
    <submittedName>
        <fullName evidence="3">DNA-binding protein</fullName>
    </submittedName>
</protein>
<dbReference type="RefSeq" id="WP_105047241.1">
    <property type="nucleotide sequence ID" value="NZ_CP150662.1"/>
</dbReference>
<dbReference type="NCBIfam" id="TIGR01201">
    <property type="entry name" value="HU_rel"/>
    <property type="match status" value="1"/>
</dbReference>
<dbReference type="EMBL" id="MSCL01000001">
    <property type="protein sequence ID" value="PQJ76101.1"/>
    <property type="molecule type" value="Genomic_DNA"/>
</dbReference>
<sequence length="128" mass="14457">MALQYRITKRANNIREKSDIYIMQAVHTGKIDADELAEVISGESSLTEADIKAVLLSLGKKMQFYLQQGKIVELDAIGTFKMSFQCESATDPSQLKSPQSIKKFHINYQPTKKIKRLLKNGVPVLKEK</sequence>
<dbReference type="InterPro" id="IPR010992">
    <property type="entry name" value="IHF-like_DNA-bd_dom_sf"/>
</dbReference>
<dbReference type="InterPro" id="IPR005902">
    <property type="entry name" value="HU_DNA-bd_put"/>
</dbReference>